<dbReference type="SUPFAM" id="SSF55874">
    <property type="entry name" value="ATPase domain of HSP90 chaperone/DNA topoisomerase II/histidine kinase"/>
    <property type="match status" value="1"/>
</dbReference>
<keyword evidence="3" id="KW-0902">Two-component regulatory system</keyword>
<proteinExistence type="predicted"/>
<dbReference type="Pfam" id="PF13185">
    <property type="entry name" value="GAF_2"/>
    <property type="match status" value="2"/>
</dbReference>
<keyword evidence="2" id="KW-0418">Kinase</keyword>
<dbReference type="PANTHER" id="PTHR24421:SF56">
    <property type="entry name" value="OXYGEN SENSOR HISTIDINE KINASE RESPONSE REGULATOR DOST"/>
    <property type="match status" value="1"/>
</dbReference>
<feature type="domain" description="GAF" evidence="4">
    <location>
        <begin position="188"/>
        <end position="329"/>
    </location>
</feature>
<organism evidence="5 6">
    <name type="scientific">Demequina muriae</name>
    <dbReference type="NCBI Taxonomy" id="3051664"/>
    <lineage>
        <taxon>Bacteria</taxon>
        <taxon>Bacillati</taxon>
        <taxon>Actinomycetota</taxon>
        <taxon>Actinomycetes</taxon>
        <taxon>Micrococcales</taxon>
        <taxon>Demequinaceae</taxon>
        <taxon>Demequina</taxon>
    </lineage>
</organism>
<feature type="domain" description="GAF" evidence="4">
    <location>
        <begin position="23"/>
        <end position="167"/>
    </location>
</feature>
<dbReference type="RefSeq" id="WP_301142938.1">
    <property type="nucleotide sequence ID" value="NZ_JAUHQA010000001.1"/>
</dbReference>
<dbReference type="SMART" id="SM00065">
    <property type="entry name" value="GAF"/>
    <property type="match status" value="2"/>
</dbReference>
<reference evidence="5" key="1">
    <citation type="submission" date="2023-06" db="EMBL/GenBank/DDBJ databases">
        <title>Egi l300058.</title>
        <authorList>
            <person name="Gao L."/>
            <person name="Fang B.-Z."/>
            <person name="Li W.-J."/>
        </authorList>
    </citation>
    <scope>NUCLEOTIDE SEQUENCE</scope>
    <source>
        <strain evidence="5">EGI L300058</strain>
    </source>
</reference>
<comment type="caution">
    <text evidence="5">The sequence shown here is derived from an EMBL/GenBank/DDBJ whole genome shotgun (WGS) entry which is preliminary data.</text>
</comment>
<dbReference type="PANTHER" id="PTHR24421">
    <property type="entry name" value="NITRATE/NITRITE SENSOR PROTEIN NARX-RELATED"/>
    <property type="match status" value="1"/>
</dbReference>
<evidence type="ECO:0000259" key="4">
    <source>
        <dbReference type="SMART" id="SM00065"/>
    </source>
</evidence>
<dbReference type="InterPro" id="IPR036890">
    <property type="entry name" value="HATPase_C_sf"/>
</dbReference>
<dbReference type="Proteomes" id="UP001172708">
    <property type="component" value="Unassembled WGS sequence"/>
</dbReference>
<dbReference type="InterPro" id="IPR029016">
    <property type="entry name" value="GAF-like_dom_sf"/>
</dbReference>
<dbReference type="Pfam" id="PF07730">
    <property type="entry name" value="HisKA_3"/>
    <property type="match status" value="1"/>
</dbReference>
<evidence type="ECO:0000313" key="5">
    <source>
        <dbReference type="EMBL" id="MDN4481338.1"/>
    </source>
</evidence>
<dbReference type="Gene3D" id="3.30.450.40">
    <property type="match status" value="2"/>
</dbReference>
<sequence>MPDAHARELALARAVIALNEELDLPLVLDAFLGAAAELTAARFAAINVLDSSGQSTAFYVHGMAASVHEQIGRPPRPIGVLGEIPREGTISLEEVAAHPASIGLPEGHPPLDSFLGAGLHVGGRAFGQLYLANKPGGFHPADEQAIQALAAAASVAIDHAQLYDLARQRERWLVATQRITMDLLSDPGAEGALQRTIDAALELSGAAAAALVLQGVDDAWVMEVTAGEGADHLLGLALPPGGTGMDVIRSGEGLIAAEPPGSNVLAPVMSYGPTLYAPLVAQGHAVGLLMLWRTRGEPEFDAGDLSLAQRFAGQAALALSLSELSHVKSVSALLEERAMLADDLHDFVSQELFATAMQIEAIAEDSDQNVATRLRGTLEHVKRAQHEVRGVMSSLAGQRSKEPIAERLRRELLLARSSLGFEPSVVAEWPHLDAAVVGDPTLADDLVAVTRELVSNVARHARAHAVRIVLAADEGRVEVRLEDDGIGPAGATQRHSGTSNLANRALRRNGTFSLTERWPGEDRPGCVAVWNVECARREGD</sequence>
<dbReference type="InterPro" id="IPR050482">
    <property type="entry name" value="Sensor_HK_TwoCompSys"/>
</dbReference>
<protein>
    <submittedName>
        <fullName evidence="5">GAF domain-containing protein</fullName>
    </submittedName>
</protein>
<evidence type="ECO:0000313" key="6">
    <source>
        <dbReference type="Proteomes" id="UP001172708"/>
    </source>
</evidence>
<dbReference type="Gene3D" id="1.20.5.1930">
    <property type="match status" value="1"/>
</dbReference>
<keyword evidence="6" id="KW-1185">Reference proteome</keyword>
<name>A0ABT8GIS9_9MICO</name>
<evidence type="ECO:0000256" key="1">
    <source>
        <dbReference type="ARBA" id="ARBA00022679"/>
    </source>
</evidence>
<gene>
    <name evidence="5" type="ORF">QQX02_10420</name>
</gene>
<dbReference type="SUPFAM" id="SSF55781">
    <property type="entry name" value="GAF domain-like"/>
    <property type="match status" value="2"/>
</dbReference>
<evidence type="ECO:0000256" key="3">
    <source>
        <dbReference type="ARBA" id="ARBA00023012"/>
    </source>
</evidence>
<keyword evidence="1" id="KW-0808">Transferase</keyword>
<dbReference type="InterPro" id="IPR003018">
    <property type="entry name" value="GAF"/>
</dbReference>
<dbReference type="EMBL" id="JAUHQA010000001">
    <property type="protein sequence ID" value="MDN4481338.1"/>
    <property type="molecule type" value="Genomic_DNA"/>
</dbReference>
<dbReference type="Gene3D" id="3.30.565.10">
    <property type="entry name" value="Histidine kinase-like ATPase, C-terminal domain"/>
    <property type="match status" value="1"/>
</dbReference>
<accession>A0ABT8GIS9</accession>
<dbReference type="InterPro" id="IPR011712">
    <property type="entry name" value="Sig_transdc_His_kin_sub3_dim/P"/>
</dbReference>
<evidence type="ECO:0000256" key="2">
    <source>
        <dbReference type="ARBA" id="ARBA00022777"/>
    </source>
</evidence>